<dbReference type="OrthoDB" id="4590707at2759"/>
<feature type="compositionally biased region" description="Pro residues" evidence="1">
    <location>
        <begin position="145"/>
        <end position="154"/>
    </location>
</feature>
<evidence type="ECO:0000313" key="2">
    <source>
        <dbReference type="EMBL" id="THH15850.1"/>
    </source>
</evidence>
<evidence type="ECO:0000313" key="3">
    <source>
        <dbReference type="Proteomes" id="UP000310158"/>
    </source>
</evidence>
<comment type="caution">
    <text evidence="2">The sequence shown here is derived from an EMBL/GenBank/DDBJ whole genome shotgun (WGS) entry which is preliminary data.</text>
</comment>
<reference evidence="2 3" key="1">
    <citation type="submission" date="2019-02" db="EMBL/GenBank/DDBJ databases">
        <title>Genome sequencing of the rare red list fungi Bondarzewia mesenterica.</title>
        <authorList>
            <person name="Buettner E."/>
            <person name="Kellner H."/>
        </authorList>
    </citation>
    <scope>NUCLEOTIDE SEQUENCE [LARGE SCALE GENOMIC DNA]</scope>
    <source>
        <strain evidence="2 3">DSM 108281</strain>
    </source>
</reference>
<dbReference type="AlphaFoldDB" id="A0A4S4LZH0"/>
<feature type="compositionally biased region" description="Basic and acidic residues" evidence="1">
    <location>
        <begin position="241"/>
        <end position="257"/>
    </location>
</feature>
<proteinExistence type="predicted"/>
<feature type="region of interest" description="Disordered" evidence="1">
    <location>
        <begin position="116"/>
        <end position="295"/>
    </location>
</feature>
<accession>A0A4S4LZH0</accession>
<name>A0A4S4LZH0_9AGAM</name>
<dbReference type="Proteomes" id="UP000310158">
    <property type="component" value="Unassembled WGS sequence"/>
</dbReference>
<sequence>MTSAIGRPVPGGAQDSSTYSLNPPLEPFTPPPTLSLSIVHKSNMASRIGRRMFSPAFRAASRPRAPAPMRRLAACRGMSSSGAHSSSNSDKAWMIVSGLVFIPTIIYLLSPSARSTPHKAHAASGHGTPHTPSETVISKEEEPAPEPVPEPEPAATPESSSGEVVTDDEGTAVPAEEVKESIARAASDDSPKEAAQAEATSSPSSTPYSEGKPGQTSDSESEFEQAEKRSKEPQTGTVQSEDARGPTDLGEAREKSMQVRTSYIDNGDCDVSASKETDRDGNIQGNQPKQATDKE</sequence>
<dbReference type="EMBL" id="SGPL01000187">
    <property type="protein sequence ID" value="THH15850.1"/>
    <property type="molecule type" value="Genomic_DNA"/>
</dbReference>
<organism evidence="2 3">
    <name type="scientific">Bondarzewia mesenterica</name>
    <dbReference type="NCBI Taxonomy" id="1095465"/>
    <lineage>
        <taxon>Eukaryota</taxon>
        <taxon>Fungi</taxon>
        <taxon>Dikarya</taxon>
        <taxon>Basidiomycota</taxon>
        <taxon>Agaricomycotina</taxon>
        <taxon>Agaricomycetes</taxon>
        <taxon>Russulales</taxon>
        <taxon>Bondarzewiaceae</taxon>
        <taxon>Bondarzewia</taxon>
    </lineage>
</organism>
<feature type="compositionally biased region" description="Basic and acidic residues" evidence="1">
    <location>
        <begin position="176"/>
        <end position="192"/>
    </location>
</feature>
<protein>
    <submittedName>
        <fullName evidence="2">Uncharacterized protein</fullName>
    </submittedName>
</protein>
<keyword evidence="3" id="KW-1185">Reference proteome</keyword>
<feature type="compositionally biased region" description="Polar residues" evidence="1">
    <location>
        <begin position="283"/>
        <end position="295"/>
    </location>
</feature>
<gene>
    <name evidence="2" type="ORF">EW146_g4692</name>
</gene>
<feature type="compositionally biased region" description="Polar residues" evidence="1">
    <location>
        <begin position="198"/>
        <end position="218"/>
    </location>
</feature>
<evidence type="ECO:0000256" key="1">
    <source>
        <dbReference type="SAM" id="MobiDB-lite"/>
    </source>
</evidence>
<feature type="region of interest" description="Disordered" evidence="1">
    <location>
        <begin position="1"/>
        <end position="26"/>
    </location>
</feature>